<evidence type="ECO:0000313" key="2">
    <source>
        <dbReference type="Proteomes" id="UP000001307"/>
    </source>
</evidence>
<dbReference type="InterPro" id="IPR011992">
    <property type="entry name" value="EF-hand-dom_pair"/>
</dbReference>
<dbReference type="Proteomes" id="UP000001307">
    <property type="component" value="Unassembled WGS sequence"/>
</dbReference>
<proteinExistence type="predicted"/>
<dbReference type="AlphaFoldDB" id="E4Y0M3"/>
<accession>E4Y0M3</accession>
<evidence type="ECO:0008006" key="3">
    <source>
        <dbReference type="Google" id="ProtNLM"/>
    </source>
</evidence>
<reference evidence="1" key="1">
    <citation type="journal article" date="2010" name="Science">
        <title>Plasticity of animal genome architecture unmasked by rapid evolution of a pelagic tunicate.</title>
        <authorList>
            <person name="Denoeud F."/>
            <person name="Henriet S."/>
            <person name="Mungpakdee S."/>
            <person name="Aury J.M."/>
            <person name="Da Silva C."/>
            <person name="Brinkmann H."/>
            <person name="Mikhaleva J."/>
            <person name="Olsen L.C."/>
            <person name="Jubin C."/>
            <person name="Canestro C."/>
            <person name="Bouquet J.M."/>
            <person name="Danks G."/>
            <person name="Poulain J."/>
            <person name="Campsteijn C."/>
            <person name="Adamski M."/>
            <person name="Cross I."/>
            <person name="Yadetie F."/>
            <person name="Muffato M."/>
            <person name="Louis A."/>
            <person name="Butcher S."/>
            <person name="Tsagkogeorga G."/>
            <person name="Konrad A."/>
            <person name="Singh S."/>
            <person name="Jensen M.F."/>
            <person name="Cong E.H."/>
            <person name="Eikeseth-Otteraa H."/>
            <person name="Noel B."/>
            <person name="Anthouard V."/>
            <person name="Porcel B.M."/>
            <person name="Kachouri-Lafond R."/>
            <person name="Nishino A."/>
            <person name="Ugolini M."/>
            <person name="Chourrout P."/>
            <person name="Nishida H."/>
            <person name="Aasland R."/>
            <person name="Huzurbazar S."/>
            <person name="Westhof E."/>
            <person name="Delsuc F."/>
            <person name="Lehrach H."/>
            <person name="Reinhardt R."/>
            <person name="Weissenbach J."/>
            <person name="Roy S.W."/>
            <person name="Artiguenave F."/>
            <person name="Postlethwait J.H."/>
            <person name="Manak J.R."/>
            <person name="Thompson E.M."/>
            <person name="Jaillon O."/>
            <person name="Du Pasquier L."/>
            <person name="Boudinot P."/>
            <person name="Liberles D.A."/>
            <person name="Volff J.N."/>
            <person name="Philippe H."/>
            <person name="Lenhard B."/>
            <person name="Roest Crollius H."/>
            <person name="Wincker P."/>
            <person name="Chourrout D."/>
        </authorList>
    </citation>
    <scope>NUCLEOTIDE SEQUENCE [LARGE SCALE GENOMIC DNA]</scope>
</reference>
<sequence>MKILQFLLTAIFAQFENFEDPDATIEMIKQLYPVFKMSFKNLDHEKMHREMEEDIGEIVFIERMFDYCVGEDADFMTKKDDEECGKKMIRDVAKSFPQYAEMISEDDPEINNMIYEILDINKDGSFSREEYRESVYCSIRVLAAKFVQFAPPNLKTELIPLISSFAEILPNLINNEEMAIYMNEHPRIYRIIQKRFNQERLARLFKNVDFNENEELCERELAKFAINILDELSELAQVISNETDY</sequence>
<organism evidence="1">
    <name type="scientific">Oikopleura dioica</name>
    <name type="common">Tunicate</name>
    <dbReference type="NCBI Taxonomy" id="34765"/>
    <lineage>
        <taxon>Eukaryota</taxon>
        <taxon>Metazoa</taxon>
        <taxon>Chordata</taxon>
        <taxon>Tunicata</taxon>
        <taxon>Appendicularia</taxon>
        <taxon>Copelata</taxon>
        <taxon>Oikopleuridae</taxon>
        <taxon>Oikopleura</taxon>
    </lineage>
</organism>
<name>E4Y0M3_OIKDI</name>
<protein>
    <recommendedName>
        <fullName evidence="3">EF-hand domain-containing protein</fullName>
    </recommendedName>
</protein>
<evidence type="ECO:0000313" key="1">
    <source>
        <dbReference type="EMBL" id="CBY15431.1"/>
    </source>
</evidence>
<dbReference type="OrthoDB" id="10340265at2759"/>
<keyword evidence="2" id="KW-1185">Reference proteome</keyword>
<dbReference type="InParanoid" id="E4Y0M3"/>
<gene>
    <name evidence="1" type="ORF">GSOID_T00013704001</name>
</gene>
<dbReference type="SUPFAM" id="SSF47473">
    <property type="entry name" value="EF-hand"/>
    <property type="match status" value="1"/>
</dbReference>
<dbReference type="EMBL" id="FN653515">
    <property type="protein sequence ID" value="CBY15431.1"/>
    <property type="molecule type" value="Genomic_DNA"/>
</dbReference>